<protein>
    <recommendedName>
        <fullName evidence="3">Transcription factor domain-containing protein</fullName>
    </recommendedName>
</protein>
<sequence>MQYTFPTAPIVHEPTLRSHAALLFSDTSSASLFASPNECERATHMSSFALVTAVCASISSVVPETLLSYGPVVAAIFLQASRETLKAYEDYDLEHPNSASLSIRDLQSVALQHVTGKKGIADHVLGEAGLIALKLRLYNEQAVVRSDPIEAQLLRLSFWHLYSADKAAASLESRAYILHEGLFVGGLTLLPSAETFTPLMDTDTPWDEEPFEERLLVGFQLIPHLWGSAARLLASMRAYDKAAKNGNGTLSALTRQYLDFVGVIDGLPHWLQVSNLIASPEDSAAVSRQKKSFWVQRCTSLMTFHCLRLVILQQCIDSGLWDVMGLSDQPLALAMKKAETIQDFVQTTDDIPFIYHQIKGEPNVERIRRVGTILLEMIQNVDNEAIKERARSYFARLLDTLTRLDSKVSEEL</sequence>
<keyword evidence="2" id="KW-1185">Reference proteome</keyword>
<dbReference type="Proteomes" id="UP001303473">
    <property type="component" value="Unassembled WGS sequence"/>
</dbReference>
<accession>A0AAN6MZI8</accession>
<comment type="caution">
    <text evidence="1">The sequence shown here is derived from an EMBL/GenBank/DDBJ whole genome shotgun (WGS) entry which is preliminary data.</text>
</comment>
<organism evidence="1 2">
    <name type="scientific">Diplogelasinospora grovesii</name>
    <dbReference type="NCBI Taxonomy" id="303347"/>
    <lineage>
        <taxon>Eukaryota</taxon>
        <taxon>Fungi</taxon>
        <taxon>Dikarya</taxon>
        <taxon>Ascomycota</taxon>
        <taxon>Pezizomycotina</taxon>
        <taxon>Sordariomycetes</taxon>
        <taxon>Sordariomycetidae</taxon>
        <taxon>Sordariales</taxon>
        <taxon>Diplogelasinosporaceae</taxon>
        <taxon>Diplogelasinospora</taxon>
    </lineage>
</organism>
<evidence type="ECO:0008006" key="3">
    <source>
        <dbReference type="Google" id="ProtNLM"/>
    </source>
</evidence>
<evidence type="ECO:0000313" key="2">
    <source>
        <dbReference type="Proteomes" id="UP001303473"/>
    </source>
</evidence>
<dbReference type="EMBL" id="MU853904">
    <property type="protein sequence ID" value="KAK3935846.1"/>
    <property type="molecule type" value="Genomic_DNA"/>
</dbReference>
<name>A0AAN6MZI8_9PEZI</name>
<dbReference type="AlphaFoldDB" id="A0AAN6MZI8"/>
<feature type="non-terminal residue" evidence="1">
    <location>
        <position position="412"/>
    </location>
</feature>
<evidence type="ECO:0000313" key="1">
    <source>
        <dbReference type="EMBL" id="KAK3935846.1"/>
    </source>
</evidence>
<gene>
    <name evidence="1" type="ORF">QBC46DRAFT_396517</name>
</gene>
<proteinExistence type="predicted"/>
<dbReference type="CDD" id="cd12148">
    <property type="entry name" value="fungal_TF_MHR"/>
    <property type="match status" value="1"/>
</dbReference>
<reference evidence="2" key="1">
    <citation type="journal article" date="2023" name="Mol. Phylogenet. Evol.">
        <title>Genome-scale phylogeny and comparative genomics of the fungal order Sordariales.</title>
        <authorList>
            <person name="Hensen N."/>
            <person name="Bonometti L."/>
            <person name="Westerberg I."/>
            <person name="Brannstrom I.O."/>
            <person name="Guillou S."/>
            <person name="Cros-Aarteil S."/>
            <person name="Calhoun S."/>
            <person name="Haridas S."/>
            <person name="Kuo A."/>
            <person name="Mondo S."/>
            <person name="Pangilinan J."/>
            <person name="Riley R."/>
            <person name="LaButti K."/>
            <person name="Andreopoulos B."/>
            <person name="Lipzen A."/>
            <person name="Chen C."/>
            <person name="Yan M."/>
            <person name="Daum C."/>
            <person name="Ng V."/>
            <person name="Clum A."/>
            <person name="Steindorff A."/>
            <person name="Ohm R.A."/>
            <person name="Martin F."/>
            <person name="Silar P."/>
            <person name="Natvig D.O."/>
            <person name="Lalanne C."/>
            <person name="Gautier V."/>
            <person name="Ament-Velasquez S.L."/>
            <person name="Kruys A."/>
            <person name="Hutchinson M.I."/>
            <person name="Powell A.J."/>
            <person name="Barry K."/>
            <person name="Miller A.N."/>
            <person name="Grigoriev I.V."/>
            <person name="Debuchy R."/>
            <person name="Gladieux P."/>
            <person name="Hiltunen Thoren M."/>
            <person name="Johannesson H."/>
        </authorList>
    </citation>
    <scope>NUCLEOTIDE SEQUENCE [LARGE SCALE GENOMIC DNA]</scope>
    <source>
        <strain evidence="2">CBS 340.73</strain>
    </source>
</reference>